<feature type="domain" description="Carrier" evidence="12">
    <location>
        <begin position="591"/>
        <end position="665"/>
    </location>
</feature>
<dbReference type="InterPro" id="IPR017945">
    <property type="entry name" value="DHBP_synth_RibB-like_a/b_dom"/>
</dbReference>
<dbReference type="InterPro" id="IPR000873">
    <property type="entry name" value="AMP-dep_synth/lig_dom"/>
</dbReference>
<accession>A0ABZ2LY32</accession>
<keyword evidence="14" id="KW-1185">Reference proteome</keyword>
<dbReference type="InterPro" id="IPR036736">
    <property type="entry name" value="ACP-like_sf"/>
</dbReference>
<dbReference type="SUPFAM" id="SSF53383">
    <property type="entry name" value="PLP-dependent transferases"/>
    <property type="match status" value="1"/>
</dbReference>
<dbReference type="NCBIfam" id="TIGR00506">
    <property type="entry name" value="ribB"/>
    <property type="match status" value="1"/>
</dbReference>
<proteinExistence type="inferred from homology"/>
<dbReference type="EC" id="4.1.99.12" evidence="4"/>
<dbReference type="InterPro" id="IPR025110">
    <property type="entry name" value="AMP-bd_C"/>
</dbReference>
<dbReference type="Pfam" id="PF00550">
    <property type="entry name" value="PP-binding"/>
    <property type="match status" value="1"/>
</dbReference>
<dbReference type="PANTHER" id="PTHR22754:SF32">
    <property type="entry name" value="DISCO-INTERACTING PROTEIN 2"/>
    <property type="match status" value="1"/>
</dbReference>
<dbReference type="InterPro" id="IPR020845">
    <property type="entry name" value="AMP-binding_CS"/>
</dbReference>
<feature type="region of interest" description="Disordered" evidence="11">
    <location>
        <begin position="664"/>
        <end position="696"/>
    </location>
</feature>
<comment type="function">
    <text evidence="1">Catalyzes the conversion of D-ribulose 5-phosphate to formate and 3,4-dihydroxy-2-butanone 4-phosphate.</text>
</comment>
<keyword evidence="7" id="KW-0597">Phosphoprotein</keyword>
<keyword evidence="9" id="KW-0276">Fatty acid metabolism</keyword>
<keyword evidence="10" id="KW-0443">Lipid metabolism</keyword>
<name>A0ABZ2LY32_9BACT</name>
<dbReference type="GO" id="GO:0008686">
    <property type="term" value="F:3,4-dihydroxy-2-butanone-4-phosphate synthase activity"/>
    <property type="evidence" value="ECO:0007669"/>
    <property type="project" value="UniProtKB-EC"/>
</dbReference>
<dbReference type="InterPro" id="IPR045851">
    <property type="entry name" value="AMP-bd_C_sf"/>
</dbReference>
<dbReference type="Proteomes" id="UP001370348">
    <property type="component" value="Chromosome"/>
</dbReference>
<evidence type="ECO:0000256" key="4">
    <source>
        <dbReference type="ARBA" id="ARBA00012153"/>
    </source>
</evidence>
<dbReference type="SUPFAM" id="SSF56801">
    <property type="entry name" value="Acetyl-CoA synthetase-like"/>
    <property type="match status" value="1"/>
</dbReference>
<dbReference type="Gene3D" id="3.90.1150.10">
    <property type="entry name" value="Aspartate Aminotransferase, domain 1"/>
    <property type="match status" value="1"/>
</dbReference>
<dbReference type="Pfam" id="PF00501">
    <property type="entry name" value="AMP-binding"/>
    <property type="match status" value="1"/>
</dbReference>
<sequence>MNPATIVELVRARTEENPRRLAFRFLTKGTGGAETLDYGELHQRARAIATTLREAGLAGQRAILLYPPGLEYIHAFFGCLYAEVTAVPCYPPGLTRASAAVIPRIAEDAGAKAVLTLSSWSTDEARGAWFGRALQTLHDIVTIATDRIEHHAAHRWRAPALTDRSLAFLQYTSGSTGDPKGVMVTHGALMANLRMIAHAFRAGERDRAVFWLPPYHDMGLVGSILGSLSMCMPATLMPPATFMRAPLAWLEAISDVRATVTGAPNFAFDRCVRAALARPELARHLDLSSLELTFNGAEMVRSDTMNAFCEVFAKNGFRRESLFPCYGMAETTLLCASRPRMGGVEVLRIDRKRLEQDGRAIAVREPRAAVAPDAPERGWTLVGAGQAAIGTDVRIVNETTHEPCEPGEVGEVWIHGPSVAAGYWGKPELSERTFRARLAGSDDTSPRFLRTGDRGFLCGNELYLVGRSKDTVIANGRNYAAEDLESSMRMAHPAIKPHRCVAIAIEEASTERLVLLVECDNKILAETNARAEQVLEAIHRRIRSDHGLDAHVVLAVKSGDLPVTTSGKSKRSACRTRYAERTLQIVARRGEDLDAYVSAVQKAASRLSGLSPDPRTRLGDLGLDSLGACNLSAELADRFGVDLGPAHFVAEATIERIAAQLEEHARASRVQEPQESHKSHEPHEPQGQGPPKKSEPLATRLRGHAEHFGRLESADVLNYNLVQERKLNATDARLGDETLTFFSSYSYLGLGDHPQVLQAKVEAIQRFGSGSHGVALLGGYTSEHEALERTLAASFHTDEALLYSSGYMANLAAIDGLMKEDGIIYCDRLVHTSILDGCRLSGAEVRMFPHQNEAALARMLARRPRGRPALVIVDGVYSLRGEIANLPALVDVAHRHGALIMVDEAHALGGIGHRGRGTAEHHGLEGHVDLFTGGLGKGIPAHGGFVAGRSAIVHYLRFRSNPHVFSGAMDPANVAAARAALRVMESDPAVMGRLRDNIALMERLLEAHRIPSLRWGSPCMPVVCDDDTEAHALSREMRRRGFYIAPIVYPAVPKEQQGLRLTVTAAHTTLQISRCVKELDDALCSLRNGVASRTRPHVTCAPTPYTLIPEALAAFARGEPVLVSDDEDRENEGDLVIAAEHATAAAINFMITHGKGLVCLAISHEIATQKQLQPMVTMNRDPKGTAFTISIDADPKYGITTGISASERARTVGILIDAAYGPEALRSPGHMFPLVAREGGLKVRRGHTEAGVDMARLAGCTKAAAVLVEVINEAGEMARRDELIEMAKQFHIPYITIEQLTQYIAKAEKLDEERRHTTFLAHDAVEARADSLPIPKVA</sequence>
<evidence type="ECO:0000256" key="9">
    <source>
        <dbReference type="ARBA" id="ARBA00022832"/>
    </source>
</evidence>
<organism evidence="13 14">
    <name type="scientific">Pendulispora albinea</name>
    <dbReference type="NCBI Taxonomy" id="2741071"/>
    <lineage>
        <taxon>Bacteria</taxon>
        <taxon>Pseudomonadati</taxon>
        <taxon>Myxococcota</taxon>
        <taxon>Myxococcia</taxon>
        <taxon>Myxococcales</taxon>
        <taxon>Sorangiineae</taxon>
        <taxon>Pendulisporaceae</taxon>
        <taxon>Pendulispora</taxon>
    </lineage>
</organism>
<dbReference type="SMART" id="SM00823">
    <property type="entry name" value="PKS_PP"/>
    <property type="match status" value="1"/>
</dbReference>
<dbReference type="Pfam" id="PF00926">
    <property type="entry name" value="DHBP_synthase"/>
    <property type="match status" value="1"/>
</dbReference>
<evidence type="ECO:0000256" key="1">
    <source>
        <dbReference type="ARBA" id="ARBA00002284"/>
    </source>
</evidence>
<evidence type="ECO:0000256" key="7">
    <source>
        <dbReference type="ARBA" id="ARBA00022553"/>
    </source>
</evidence>
<keyword evidence="8" id="KW-0436">Ligase</keyword>
<dbReference type="InterPro" id="IPR015421">
    <property type="entry name" value="PyrdxlP-dep_Trfase_major"/>
</dbReference>
<feature type="compositionally biased region" description="Basic and acidic residues" evidence="11">
    <location>
        <begin position="672"/>
        <end position="684"/>
    </location>
</feature>
<dbReference type="RefSeq" id="WP_394825463.1">
    <property type="nucleotide sequence ID" value="NZ_CP089984.1"/>
</dbReference>
<dbReference type="SUPFAM" id="SSF55821">
    <property type="entry name" value="YrdC/RibB"/>
    <property type="match status" value="1"/>
</dbReference>
<comment type="similarity">
    <text evidence="3">Belongs to the ATP-dependent AMP-binding enzyme family.</text>
</comment>
<evidence type="ECO:0000313" key="13">
    <source>
        <dbReference type="EMBL" id="WXB15829.1"/>
    </source>
</evidence>
<dbReference type="Gene3D" id="3.90.870.10">
    <property type="entry name" value="DHBP synthase"/>
    <property type="match status" value="1"/>
</dbReference>
<dbReference type="Gene3D" id="1.10.1200.10">
    <property type="entry name" value="ACP-like"/>
    <property type="match status" value="1"/>
</dbReference>
<dbReference type="Gene3D" id="3.30.300.30">
    <property type="match status" value="1"/>
</dbReference>
<dbReference type="EMBL" id="CP089984">
    <property type="protein sequence ID" value="WXB15829.1"/>
    <property type="molecule type" value="Genomic_DNA"/>
</dbReference>
<dbReference type="CDD" id="cd05931">
    <property type="entry name" value="FAAL"/>
    <property type="match status" value="1"/>
</dbReference>
<keyword evidence="13" id="KW-0456">Lyase</keyword>
<dbReference type="InterPro" id="IPR020806">
    <property type="entry name" value="PKS_PP-bd"/>
</dbReference>
<dbReference type="InterPro" id="IPR000422">
    <property type="entry name" value="DHBP_synthase_RibB"/>
</dbReference>
<protein>
    <recommendedName>
        <fullName evidence="5">3,4-dihydroxy-2-butanone 4-phosphate synthase</fullName>
        <ecNumber evidence="4">4.1.99.12</ecNumber>
    </recommendedName>
</protein>
<keyword evidence="6" id="KW-0596">Phosphopantetheine</keyword>
<evidence type="ECO:0000256" key="10">
    <source>
        <dbReference type="ARBA" id="ARBA00023098"/>
    </source>
</evidence>
<evidence type="ECO:0000256" key="2">
    <source>
        <dbReference type="ARBA" id="ARBA00004904"/>
    </source>
</evidence>
<dbReference type="Pfam" id="PF00155">
    <property type="entry name" value="Aminotran_1_2"/>
    <property type="match status" value="1"/>
</dbReference>
<evidence type="ECO:0000256" key="3">
    <source>
        <dbReference type="ARBA" id="ARBA00006432"/>
    </source>
</evidence>
<dbReference type="InterPro" id="IPR004839">
    <property type="entry name" value="Aminotransferase_I/II_large"/>
</dbReference>
<reference evidence="13 14" key="1">
    <citation type="submission" date="2021-12" db="EMBL/GenBank/DDBJ databases">
        <title>Discovery of the Pendulisporaceae a myxobacterial family with distinct sporulation behavior and unique specialized metabolism.</title>
        <authorList>
            <person name="Garcia R."/>
            <person name="Popoff A."/>
            <person name="Bader C.D."/>
            <person name="Loehr J."/>
            <person name="Walesch S."/>
            <person name="Walt C."/>
            <person name="Boldt J."/>
            <person name="Bunk B."/>
            <person name="Haeckl F.J.F.P.J."/>
            <person name="Gunesch A.P."/>
            <person name="Birkelbach J."/>
            <person name="Nuebel U."/>
            <person name="Pietschmann T."/>
            <person name="Bach T."/>
            <person name="Mueller R."/>
        </authorList>
    </citation>
    <scope>NUCLEOTIDE SEQUENCE [LARGE SCALE GENOMIC DNA]</scope>
    <source>
        <strain evidence="13 14">MSr11954</strain>
    </source>
</reference>
<dbReference type="InterPro" id="IPR009081">
    <property type="entry name" value="PP-bd_ACP"/>
</dbReference>
<dbReference type="PANTHER" id="PTHR22754">
    <property type="entry name" value="DISCO-INTERACTING PROTEIN 2 DIP2 -RELATED"/>
    <property type="match status" value="1"/>
</dbReference>
<dbReference type="Pfam" id="PF23024">
    <property type="entry name" value="AMP-dom_DIP2-like"/>
    <property type="match status" value="1"/>
</dbReference>
<dbReference type="Gene3D" id="3.40.640.10">
    <property type="entry name" value="Type I PLP-dependent aspartate aminotransferase-like (Major domain)"/>
    <property type="match status" value="1"/>
</dbReference>
<evidence type="ECO:0000256" key="6">
    <source>
        <dbReference type="ARBA" id="ARBA00022450"/>
    </source>
</evidence>
<dbReference type="Gene3D" id="3.40.50.12780">
    <property type="entry name" value="N-terminal domain of ligase-like"/>
    <property type="match status" value="1"/>
</dbReference>
<evidence type="ECO:0000313" key="14">
    <source>
        <dbReference type="Proteomes" id="UP001370348"/>
    </source>
</evidence>
<evidence type="ECO:0000259" key="12">
    <source>
        <dbReference type="PROSITE" id="PS50075"/>
    </source>
</evidence>
<evidence type="ECO:0000256" key="11">
    <source>
        <dbReference type="SAM" id="MobiDB-lite"/>
    </source>
</evidence>
<dbReference type="InterPro" id="IPR042099">
    <property type="entry name" value="ANL_N_sf"/>
</dbReference>
<dbReference type="PROSITE" id="PS50075">
    <property type="entry name" value="CARRIER"/>
    <property type="match status" value="1"/>
</dbReference>
<dbReference type="InterPro" id="IPR015424">
    <property type="entry name" value="PyrdxlP-dep_Trfase"/>
</dbReference>
<dbReference type="SUPFAM" id="SSF47336">
    <property type="entry name" value="ACP-like"/>
    <property type="match status" value="1"/>
</dbReference>
<dbReference type="InterPro" id="IPR040097">
    <property type="entry name" value="FAAL/FAAC"/>
</dbReference>
<dbReference type="InterPro" id="IPR015422">
    <property type="entry name" value="PyrdxlP-dep_Trfase_small"/>
</dbReference>
<evidence type="ECO:0000256" key="5">
    <source>
        <dbReference type="ARBA" id="ARBA00018836"/>
    </source>
</evidence>
<evidence type="ECO:0000256" key="8">
    <source>
        <dbReference type="ARBA" id="ARBA00022598"/>
    </source>
</evidence>
<dbReference type="PROSITE" id="PS00455">
    <property type="entry name" value="AMP_BINDING"/>
    <property type="match status" value="1"/>
</dbReference>
<comment type="pathway">
    <text evidence="2">Cofactor biosynthesis; riboflavin biosynthesis; 2-hydroxy-3-oxobutyl phosphate from D-ribulose 5-phosphate: step 1/1.</text>
</comment>
<gene>
    <name evidence="13" type="primary">ribB</name>
    <name evidence="13" type="ORF">LZC94_00860</name>
</gene>